<dbReference type="EMBL" id="RSCM01000016">
    <property type="protein sequence ID" value="RUS93854.1"/>
    <property type="molecule type" value="Genomic_DNA"/>
</dbReference>
<keyword evidence="1" id="KW-0812">Transmembrane</keyword>
<protein>
    <recommendedName>
        <fullName evidence="4">ABC transmembrane type-1 domain-containing protein</fullName>
    </recommendedName>
</protein>
<evidence type="ECO:0008006" key="4">
    <source>
        <dbReference type="Google" id="ProtNLM"/>
    </source>
</evidence>
<dbReference type="Proteomes" id="UP000276103">
    <property type="component" value="Unassembled WGS sequence"/>
</dbReference>
<dbReference type="OrthoDB" id="466155at2"/>
<feature type="transmembrane region" description="Helical" evidence="1">
    <location>
        <begin position="26"/>
        <end position="49"/>
    </location>
</feature>
<dbReference type="RefSeq" id="WP_127055918.1">
    <property type="nucleotide sequence ID" value="NZ_RSCM01000016.1"/>
</dbReference>
<evidence type="ECO:0000256" key="1">
    <source>
        <dbReference type="SAM" id="Phobius"/>
    </source>
</evidence>
<gene>
    <name evidence="2" type="ORF">DSM107003_40900</name>
</gene>
<dbReference type="AlphaFoldDB" id="A0A433UJ67"/>
<evidence type="ECO:0000313" key="3">
    <source>
        <dbReference type="Proteomes" id="UP000276103"/>
    </source>
</evidence>
<sequence length="87" mass="9368">MFDFVNNPAFKEFLYSLNTELNLTTAFTWLIIAVILSMIGGAIGGMIIAGKDLGYKFAATIGSLFAPAGIIPAIILGLLMMNFLSNY</sequence>
<keyword evidence="3" id="KW-1185">Reference proteome</keyword>
<feature type="transmembrane region" description="Helical" evidence="1">
    <location>
        <begin position="61"/>
        <end position="84"/>
    </location>
</feature>
<name>A0A433UJ67_ANAVA</name>
<reference evidence="2 3" key="1">
    <citation type="journal article" date="2019" name="Genome Biol. Evol.">
        <title>Day and night: Metabolic profiles and evolutionary relationships of six axenic non-marine cyanobacteria.</title>
        <authorList>
            <person name="Will S.E."/>
            <person name="Henke P."/>
            <person name="Boedeker C."/>
            <person name="Huang S."/>
            <person name="Brinkmann H."/>
            <person name="Rohde M."/>
            <person name="Jarek M."/>
            <person name="Friedl T."/>
            <person name="Seufert S."/>
            <person name="Schumacher M."/>
            <person name="Overmann J."/>
            <person name="Neumann-Schaal M."/>
            <person name="Petersen J."/>
        </authorList>
    </citation>
    <scope>NUCLEOTIDE SEQUENCE [LARGE SCALE GENOMIC DNA]</scope>
    <source>
        <strain evidence="2 3">SAG 1403-4b</strain>
    </source>
</reference>
<comment type="caution">
    <text evidence="2">The sequence shown here is derived from an EMBL/GenBank/DDBJ whole genome shotgun (WGS) entry which is preliminary data.</text>
</comment>
<accession>A0A433UJ67</accession>
<keyword evidence="1" id="KW-0472">Membrane</keyword>
<organism evidence="2 3">
    <name type="scientific">Trichormus variabilis SAG 1403-4b</name>
    <dbReference type="NCBI Taxonomy" id="447716"/>
    <lineage>
        <taxon>Bacteria</taxon>
        <taxon>Bacillati</taxon>
        <taxon>Cyanobacteriota</taxon>
        <taxon>Cyanophyceae</taxon>
        <taxon>Nostocales</taxon>
        <taxon>Nostocaceae</taxon>
        <taxon>Trichormus</taxon>
    </lineage>
</organism>
<keyword evidence="1" id="KW-1133">Transmembrane helix</keyword>
<proteinExistence type="predicted"/>
<evidence type="ECO:0000313" key="2">
    <source>
        <dbReference type="EMBL" id="RUS93854.1"/>
    </source>
</evidence>